<feature type="region of interest" description="Disordered" evidence="1">
    <location>
        <begin position="1155"/>
        <end position="1178"/>
    </location>
</feature>
<feature type="non-terminal residue" evidence="2">
    <location>
        <position position="1178"/>
    </location>
</feature>
<dbReference type="GeneID" id="20226977"/>
<gene>
    <name evidence="2" type="ORF">AURANDRAFT_68718</name>
</gene>
<protein>
    <submittedName>
        <fullName evidence="2">Uncharacterized protein</fullName>
    </submittedName>
</protein>
<proteinExistence type="predicted"/>
<dbReference type="Proteomes" id="UP000002729">
    <property type="component" value="Unassembled WGS sequence"/>
</dbReference>
<feature type="compositionally biased region" description="Basic residues" evidence="1">
    <location>
        <begin position="1166"/>
        <end position="1178"/>
    </location>
</feature>
<accession>F0YQJ4</accession>
<feature type="compositionally biased region" description="Basic residues" evidence="1">
    <location>
        <begin position="69"/>
        <end position="78"/>
    </location>
</feature>
<name>F0YQJ4_AURAN</name>
<evidence type="ECO:0000256" key="1">
    <source>
        <dbReference type="SAM" id="MobiDB-lite"/>
    </source>
</evidence>
<evidence type="ECO:0000313" key="2">
    <source>
        <dbReference type="EMBL" id="EGB02615.1"/>
    </source>
</evidence>
<organism evidence="3">
    <name type="scientific">Aureococcus anophagefferens</name>
    <name type="common">Harmful bloom alga</name>
    <dbReference type="NCBI Taxonomy" id="44056"/>
    <lineage>
        <taxon>Eukaryota</taxon>
        <taxon>Sar</taxon>
        <taxon>Stramenopiles</taxon>
        <taxon>Ochrophyta</taxon>
        <taxon>Pelagophyceae</taxon>
        <taxon>Pelagomonadales</taxon>
        <taxon>Pelagomonadaceae</taxon>
        <taxon>Aureococcus</taxon>
    </lineage>
</organism>
<dbReference type="InParanoid" id="F0YQJ4"/>
<dbReference type="KEGG" id="aaf:AURANDRAFT_68718"/>
<sequence length="1178" mass="131563">MSAIAGLFVNYQEERRALVEKTEAKDLIDQNVGEMMGVVYRGASPRMLDSTADVLAAAVLRDRSASRRSRARVLRGRGRGTEWKDDASAEDEGRSRKHLSARGAATPPDGFGGTSMVEATSQIADKDGLATHQLVAATLLIQFVVLPRKMGTGRDSLEEQERNAFLERIQAEEVRREQARIAAARPVPPPPNRATGAGDDGDEVWEESDNDDPVEDLIHRERIRERDLLRTPGCLALGRKAFRLEDMPRVTERDREILRRVLYILREAERRNCGELEVPRPREWANSELGDTMTTEAIRARFDLRRDDGVFFVRLQRLFPNHDFRLSWSVRFNVVVQTVDAIALDSNLALTRVDMEVRRSTVGVYEDSLACQLLGQTYYVHPDKTIKITVDLVVTSEVIGAFPRTAPGRAEVHIKELGFHFVDPLAPIAEKEIVPRVRVFIPYLGIEGWISITLNDGHLIVELKYLQAMHVKNRMLKKCCYTLYLLELADRLRGEASRETLKTARKNVVEAEGEYQLALSNYRQQELWCSQKFDMVVLARPTLMRVIRKFANAIARKAAEARGETFVPTPYDETAVDAVVVTAVSAPAGPPLKALEAMGKKELGAELDAAGVPSKGRAVKHTAIEVLRNLVRRLRAGEPAASLKATLVADGAKKVVFQYGRPGNGTDYLVARWRGLAETDPLRLEFDELARRDVAAAAADELPVDRLQRAPDPGLVNLPTIWPRMRYAQPECGVRYPYGSKLGLFKGRVGGGVRGMCYRVIRDAKRRMSNVPPRAEDDQCPAYYGVDYIVEKGKAVCKFTVHEGTKTLKMKSAPADPRFETFGHNAGSRGNTLSHPTAVAVYRRDLGVPEALRSLETAFAEFMPERFYGIDDRSRFHGKVAAVAHVPGSGNGASGLIVFGTYDSKVEAAAHFNIGTTVIGQIVGQRLRWLNDPMDPGATAASRFAKTRLERYKADFALQLKDLAYVEAADEAYLRDQAAALAPPEPMPDGSRPPIDAHSRRVARAGLANTFERMIERRRDRAAREREEAQARRRTAASSAAVANYYRDPCGLLEPRALVPPGQPRRVAKLYVVPNCEIVTPPPPPIYHVTENGERLLVLYATRVQRPLIPAIQQVHKQRAEFLSLFDESEVEMAAAMFDSRPIEIARPLLFESEEDAQRRAEPAAPKRKRKSRKKKRK</sequence>
<feature type="compositionally biased region" description="Acidic residues" evidence="1">
    <location>
        <begin position="199"/>
        <end position="212"/>
    </location>
</feature>
<feature type="region of interest" description="Disordered" evidence="1">
    <location>
        <begin position="69"/>
        <end position="115"/>
    </location>
</feature>
<keyword evidence="3" id="KW-1185">Reference proteome</keyword>
<dbReference type="RefSeq" id="XP_009042686.1">
    <property type="nucleotide sequence ID" value="XM_009044438.1"/>
</dbReference>
<evidence type="ECO:0000313" key="3">
    <source>
        <dbReference type="Proteomes" id="UP000002729"/>
    </source>
</evidence>
<feature type="compositionally biased region" description="Basic and acidic residues" evidence="1">
    <location>
        <begin position="79"/>
        <end position="94"/>
    </location>
</feature>
<dbReference type="EMBL" id="GL833406">
    <property type="protein sequence ID" value="EGB02615.1"/>
    <property type="molecule type" value="Genomic_DNA"/>
</dbReference>
<reference evidence="2 3" key="1">
    <citation type="journal article" date="2011" name="Proc. Natl. Acad. Sci. U.S.A.">
        <title>Niche of harmful alga Aureococcus anophagefferens revealed through ecogenomics.</title>
        <authorList>
            <person name="Gobler C.J."/>
            <person name="Berry D.L."/>
            <person name="Dyhrman S.T."/>
            <person name="Wilhelm S.W."/>
            <person name="Salamov A."/>
            <person name="Lobanov A.V."/>
            <person name="Zhang Y."/>
            <person name="Collier J.L."/>
            <person name="Wurch L.L."/>
            <person name="Kustka A.B."/>
            <person name="Dill B.D."/>
            <person name="Shah M."/>
            <person name="VerBerkmoes N.C."/>
            <person name="Kuo A."/>
            <person name="Terry A."/>
            <person name="Pangilinan J."/>
            <person name="Lindquist E.A."/>
            <person name="Lucas S."/>
            <person name="Paulsen I.T."/>
            <person name="Hattenrath-Lehmann T.K."/>
            <person name="Talmage S.C."/>
            <person name="Walker E.A."/>
            <person name="Koch F."/>
            <person name="Burson A.M."/>
            <person name="Marcoval M.A."/>
            <person name="Tang Y.Z."/>
            <person name="Lecleir G.R."/>
            <person name="Coyne K.J."/>
            <person name="Berg G.M."/>
            <person name="Bertrand E.M."/>
            <person name="Saito M.A."/>
            <person name="Gladyshev V.N."/>
            <person name="Grigoriev I.V."/>
        </authorList>
    </citation>
    <scope>NUCLEOTIDE SEQUENCE [LARGE SCALE GENOMIC DNA]</scope>
    <source>
        <strain evidence="3">CCMP 1984</strain>
    </source>
</reference>
<dbReference type="AlphaFoldDB" id="F0YQJ4"/>
<feature type="region of interest" description="Disordered" evidence="1">
    <location>
        <begin position="185"/>
        <end position="212"/>
    </location>
</feature>